<gene>
    <name evidence="2" type="ORF">PN497_12695</name>
</gene>
<comment type="caution">
    <text evidence="2">The sequence shown here is derived from an EMBL/GenBank/DDBJ whole genome shotgun (WGS) entry which is preliminary data.</text>
</comment>
<dbReference type="EMBL" id="JAQMTI010000151">
    <property type="protein sequence ID" value="MDB9442212.1"/>
    <property type="molecule type" value="Genomic_DNA"/>
</dbReference>
<name>A0ABT4ZS34_9CYAN</name>
<reference evidence="2 3" key="1">
    <citation type="submission" date="2023-01" db="EMBL/GenBank/DDBJ databases">
        <title>Genomes from the Australian National Cyanobacteria Reference Collection.</title>
        <authorList>
            <person name="Willis A."/>
            <person name="Lee E.M.F."/>
        </authorList>
    </citation>
    <scope>NUCLEOTIDE SEQUENCE [LARGE SCALE GENOMIC DNA]</scope>
    <source>
        <strain evidence="2 3">CS-549</strain>
    </source>
</reference>
<organism evidence="2 3">
    <name type="scientific">Sphaerospermopsis kisseleviana CS-549</name>
    <dbReference type="NCBI Taxonomy" id="3021783"/>
    <lineage>
        <taxon>Bacteria</taxon>
        <taxon>Bacillati</taxon>
        <taxon>Cyanobacteriota</taxon>
        <taxon>Cyanophyceae</taxon>
        <taxon>Nostocales</taxon>
        <taxon>Aphanizomenonaceae</taxon>
        <taxon>Sphaerospermopsis</taxon>
        <taxon>Sphaerospermopsis kisseleviana</taxon>
    </lineage>
</organism>
<keyword evidence="3" id="KW-1185">Reference proteome</keyword>
<accession>A0ABT4ZS34</accession>
<evidence type="ECO:0000313" key="3">
    <source>
        <dbReference type="Proteomes" id="UP001211711"/>
    </source>
</evidence>
<evidence type="ECO:0000256" key="1">
    <source>
        <dbReference type="SAM" id="SignalP"/>
    </source>
</evidence>
<feature type="signal peptide" evidence="1">
    <location>
        <begin position="1"/>
        <end position="38"/>
    </location>
</feature>
<evidence type="ECO:0000313" key="2">
    <source>
        <dbReference type="EMBL" id="MDB9442212.1"/>
    </source>
</evidence>
<dbReference type="Proteomes" id="UP001211711">
    <property type="component" value="Unassembled WGS sequence"/>
</dbReference>
<sequence>MDNLNILKSGITAMKSLKYILMIALCCISLLFSESALADPPRYKKNPDYIALSQQLNQLANAKATQTLPQGYTPEQLEQKISDLKLQKLAFESGIDWGQCINQTGKTIAIYGPEPNLEEDDYSPGSALYFLGDNQTTKNKWNCQGVYIPSDVKAVAVGLDGENQELTGDSIVKVTNGTKLVLTTNPDTGVIEFSQAGTQILKPGEINWFIPNVSQAIVNARVINAPAQKS</sequence>
<proteinExistence type="predicted"/>
<protein>
    <submittedName>
        <fullName evidence="2">Uncharacterized protein</fullName>
    </submittedName>
</protein>
<dbReference type="RefSeq" id="WP_272110316.1">
    <property type="nucleotide sequence ID" value="NZ_JAQMTI010000151.1"/>
</dbReference>
<keyword evidence="1" id="KW-0732">Signal</keyword>
<feature type="chain" id="PRO_5046232902" evidence="1">
    <location>
        <begin position="39"/>
        <end position="230"/>
    </location>
</feature>